<reference evidence="9 10" key="1">
    <citation type="journal article" date="2016" name="Genome Biol. Evol.">
        <title>Gene Family Evolution Reflects Adaptation to Soil Environmental Stressors in the Genome of the Collembolan Orchesella cincta.</title>
        <authorList>
            <person name="Faddeeva-Vakhrusheva A."/>
            <person name="Derks M.F."/>
            <person name="Anvar S.Y."/>
            <person name="Agamennone V."/>
            <person name="Suring W."/>
            <person name="Smit S."/>
            <person name="van Straalen N.M."/>
            <person name="Roelofs D."/>
        </authorList>
    </citation>
    <scope>NUCLEOTIDE SEQUENCE [LARGE SCALE GENOMIC DNA]</scope>
    <source>
        <tissue evidence="9">Mixed pool</tissue>
    </source>
</reference>
<evidence type="ECO:0000313" key="10">
    <source>
        <dbReference type="Proteomes" id="UP000094527"/>
    </source>
</evidence>
<evidence type="ECO:0000256" key="5">
    <source>
        <dbReference type="ARBA" id="ARBA00022801"/>
    </source>
</evidence>
<dbReference type="GO" id="GO:0016818">
    <property type="term" value="F:hydrolase activity, acting on acid anhydrides, in phosphorus-containing anhydrides"/>
    <property type="evidence" value="ECO:0007669"/>
    <property type="project" value="InterPro"/>
</dbReference>
<keyword evidence="10" id="KW-1185">Reference proteome</keyword>
<dbReference type="PROSITE" id="PS51462">
    <property type="entry name" value="NUDIX"/>
    <property type="match status" value="1"/>
</dbReference>
<keyword evidence="5" id="KW-0378">Hydrolase</keyword>
<comment type="cofactor">
    <cofactor evidence="2">
        <name>Mg(2+)</name>
        <dbReference type="ChEBI" id="CHEBI:18420"/>
    </cofactor>
</comment>
<feature type="domain" description="Nudix hydrolase" evidence="8">
    <location>
        <begin position="30"/>
        <end position="279"/>
    </location>
</feature>
<protein>
    <submittedName>
        <fullName evidence="9">Nucleoside diphosphate-linked moiety X motif 19, mitochondrial</fullName>
    </submittedName>
</protein>
<dbReference type="GO" id="GO:0046872">
    <property type="term" value="F:metal ion binding"/>
    <property type="evidence" value="ECO:0007669"/>
    <property type="project" value="UniProtKB-KW"/>
</dbReference>
<dbReference type="AlphaFoldDB" id="A0A1D2N2P3"/>
<evidence type="ECO:0000256" key="3">
    <source>
        <dbReference type="ARBA" id="ARBA00005582"/>
    </source>
</evidence>
<evidence type="ECO:0000256" key="7">
    <source>
        <dbReference type="ARBA" id="ARBA00023211"/>
    </source>
</evidence>
<evidence type="ECO:0000256" key="2">
    <source>
        <dbReference type="ARBA" id="ARBA00001946"/>
    </source>
</evidence>
<keyword evidence="7" id="KW-0464">Manganese</keyword>
<comment type="similarity">
    <text evidence="3">Belongs to the Nudix hydrolase family.</text>
</comment>
<evidence type="ECO:0000256" key="4">
    <source>
        <dbReference type="ARBA" id="ARBA00022723"/>
    </source>
</evidence>
<dbReference type="PANTHER" id="PTHR12318:SF0">
    <property type="entry name" value="ACYL-COENZYME A DIPHOSPHATASE NUDT19"/>
    <property type="match status" value="1"/>
</dbReference>
<dbReference type="Gene3D" id="3.90.79.10">
    <property type="entry name" value="Nucleoside Triphosphate Pyrophosphohydrolase"/>
    <property type="match status" value="1"/>
</dbReference>
<comment type="cofactor">
    <cofactor evidence="1">
        <name>Mn(2+)</name>
        <dbReference type="ChEBI" id="CHEBI:29035"/>
    </cofactor>
</comment>
<dbReference type="STRING" id="48709.A0A1D2N2P3"/>
<dbReference type="CDD" id="cd18870">
    <property type="entry name" value="NUDIX_AcylCoAdiphos_Nudt19"/>
    <property type="match status" value="1"/>
</dbReference>
<proteinExistence type="inferred from homology"/>
<dbReference type="OMA" id="GFMPSAH"/>
<dbReference type="InterPro" id="IPR000086">
    <property type="entry name" value="NUDIX_hydrolase_dom"/>
</dbReference>
<evidence type="ECO:0000256" key="6">
    <source>
        <dbReference type="ARBA" id="ARBA00022842"/>
    </source>
</evidence>
<comment type="caution">
    <text evidence="9">The sequence shown here is derived from an EMBL/GenBank/DDBJ whole genome shotgun (WGS) entry which is preliminary data.</text>
</comment>
<dbReference type="GO" id="GO:0005739">
    <property type="term" value="C:mitochondrion"/>
    <property type="evidence" value="ECO:0007669"/>
    <property type="project" value="TreeGrafter"/>
</dbReference>
<dbReference type="InterPro" id="IPR015797">
    <property type="entry name" value="NUDIX_hydrolase-like_dom_sf"/>
</dbReference>
<evidence type="ECO:0000313" key="9">
    <source>
        <dbReference type="EMBL" id="ODM99532.1"/>
    </source>
</evidence>
<evidence type="ECO:0000259" key="8">
    <source>
        <dbReference type="PROSITE" id="PS51462"/>
    </source>
</evidence>
<organism evidence="9 10">
    <name type="scientific">Orchesella cincta</name>
    <name type="common">Springtail</name>
    <name type="synonym">Podura cincta</name>
    <dbReference type="NCBI Taxonomy" id="48709"/>
    <lineage>
        <taxon>Eukaryota</taxon>
        <taxon>Metazoa</taxon>
        <taxon>Ecdysozoa</taxon>
        <taxon>Arthropoda</taxon>
        <taxon>Hexapoda</taxon>
        <taxon>Collembola</taxon>
        <taxon>Entomobryomorpha</taxon>
        <taxon>Entomobryoidea</taxon>
        <taxon>Orchesellidae</taxon>
        <taxon>Orchesellinae</taxon>
        <taxon>Orchesella</taxon>
    </lineage>
</organism>
<dbReference type="OrthoDB" id="1695362at2759"/>
<dbReference type="PANTHER" id="PTHR12318">
    <property type="entry name" value="TESTOSTERONE-REGULATED PROTEIN RP2"/>
    <property type="match status" value="1"/>
</dbReference>
<keyword evidence="6" id="KW-0460">Magnesium</keyword>
<gene>
    <name evidence="9" type="ORF">Ocin01_07149</name>
</gene>
<accession>A0A1D2N2P3</accession>
<feature type="non-terminal residue" evidence="9">
    <location>
        <position position="1"/>
    </location>
</feature>
<dbReference type="Proteomes" id="UP000094527">
    <property type="component" value="Unassembled WGS sequence"/>
</dbReference>
<keyword evidence="4" id="KW-0479">Metal-binding</keyword>
<evidence type="ECO:0000256" key="1">
    <source>
        <dbReference type="ARBA" id="ARBA00001936"/>
    </source>
</evidence>
<dbReference type="SUPFAM" id="SSF55811">
    <property type="entry name" value="Nudix"/>
    <property type="match status" value="1"/>
</dbReference>
<dbReference type="InterPro" id="IPR039121">
    <property type="entry name" value="NUDT19"/>
</dbReference>
<name>A0A1D2N2P3_ORCCI</name>
<feature type="non-terminal residue" evidence="9">
    <location>
        <position position="385"/>
    </location>
</feature>
<dbReference type="EMBL" id="LJIJ01000272">
    <property type="protein sequence ID" value="ODM99532.1"/>
    <property type="molecule type" value="Genomic_DNA"/>
</dbReference>
<sequence>TKKAVEERATRGLKTASVQYQSSFNITGKPWREAASLILVSPTPLPGTPNPSSKPHFLMTERSPGGGAFSRLVCFPGGNVAAADHDKEWLERFAMATGHYIEKGMTFIKDEGKNPKIYNGAKHDIPKAISLRITAIRETFEETGILLAKKLSRENFGKGLGKECKLGLGNDAGVFAFEDPELMLWWQEQIRRDAYKFMKLCDELVILPDVNALVEWNNWLTPNSWQTRYDTIFYMAVVPQAYETVICPKEMESAHWLTAEKMLKECEEKKFKMIAPQIYELARLKSASLSRLRSLMNIRLKLGVDGWCPCYIKAQDGYISAFPGDDLYPEDMDVMKFEEIRNNDATLDELRDTTNRHHRIQYRSESDFSILIKNYKEWMGHVYLD</sequence>